<accession>A0A8K0QXH6</accession>
<dbReference type="EMBL" id="JAGMVJ010000020">
    <property type="protein sequence ID" value="KAH7075256.1"/>
    <property type="molecule type" value="Genomic_DNA"/>
</dbReference>
<comment type="caution">
    <text evidence="2">The sequence shown here is derived from an EMBL/GenBank/DDBJ whole genome shotgun (WGS) entry which is preliminary data.</text>
</comment>
<dbReference type="OrthoDB" id="10644640at2759"/>
<organism evidence="2 3">
    <name type="scientific">Paraphoma chrysanthemicola</name>
    <dbReference type="NCBI Taxonomy" id="798071"/>
    <lineage>
        <taxon>Eukaryota</taxon>
        <taxon>Fungi</taxon>
        <taxon>Dikarya</taxon>
        <taxon>Ascomycota</taxon>
        <taxon>Pezizomycotina</taxon>
        <taxon>Dothideomycetes</taxon>
        <taxon>Pleosporomycetidae</taxon>
        <taxon>Pleosporales</taxon>
        <taxon>Pleosporineae</taxon>
        <taxon>Phaeosphaeriaceae</taxon>
        <taxon>Paraphoma</taxon>
    </lineage>
</organism>
<gene>
    <name evidence="2" type="ORF">FB567DRAFT_553515</name>
</gene>
<keyword evidence="3" id="KW-1185">Reference proteome</keyword>
<evidence type="ECO:0000313" key="2">
    <source>
        <dbReference type="EMBL" id="KAH7075256.1"/>
    </source>
</evidence>
<feature type="compositionally biased region" description="Low complexity" evidence="1">
    <location>
        <begin position="46"/>
        <end position="73"/>
    </location>
</feature>
<reference evidence="2" key="1">
    <citation type="journal article" date="2021" name="Nat. Commun.">
        <title>Genetic determinants of endophytism in the Arabidopsis root mycobiome.</title>
        <authorList>
            <person name="Mesny F."/>
            <person name="Miyauchi S."/>
            <person name="Thiergart T."/>
            <person name="Pickel B."/>
            <person name="Atanasova L."/>
            <person name="Karlsson M."/>
            <person name="Huettel B."/>
            <person name="Barry K.W."/>
            <person name="Haridas S."/>
            <person name="Chen C."/>
            <person name="Bauer D."/>
            <person name="Andreopoulos W."/>
            <person name="Pangilinan J."/>
            <person name="LaButti K."/>
            <person name="Riley R."/>
            <person name="Lipzen A."/>
            <person name="Clum A."/>
            <person name="Drula E."/>
            <person name="Henrissat B."/>
            <person name="Kohler A."/>
            <person name="Grigoriev I.V."/>
            <person name="Martin F.M."/>
            <person name="Hacquard S."/>
        </authorList>
    </citation>
    <scope>NUCLEOTIDE SEQUENCE</scope>
    <source>
        <strain evidence="2">MPI-SDFR-AT-0120</strain>
    </source>
</reference>
<feature type="region of interest" description="Disordered" evidence="1">
    <location>
        <begin position="38"/>
        <end position="110"/>
    </location>
</feature>
<dbReference type="Proteomes" id="UP000813461">
    <property type="component" value="Unassembled WGS sequence"/>
</dbReference>
<dbReference type="AlphaFoldDB" id="A0A8K0QXH6"/>
<sequence>MEHGHGGALKPPAIAALLPSTPSFAASARARNATCICTSRPGQPGSPLSYAPLADAAARPPAPHARPSTRPSAGCPRGAHCRGHGTRETGQGPHPRPSPLIAAPPPSTIAEPWRRNLETSQPARTTSGAHRTVLGAALQRCSPAERSLARPGKCPMFALNCLCGYIDSKLALCLTRLHASNKTPTPSPGPIAAYATATSRRRRSSAGPDLSPRFGAIHGRKLAMLNAVPLARCQTCSVCCSVGLGIQILKRDTRPFMFAFAPALWLAVFEKLHAPETVCVAHAVNATVPVCDLDMGPGPAICNIPSEAFAVGCGDTLGPRWPGWLTDKGNSSGTELPSTLSQQHLHPMVPLV</sequence>
<proteinExistence type="predicted"/>
<evidence type="ECO:0000313" key="3">
    <source>
        <dbReference type="Proteomes" id="UP000813461"/>
    </source>
</evidence>
<evidence type="ECO:0000256" key="1">
    <source>
        <dbReference type="SAM" id="MobiDB-lite"/>
    </source>
</evidence>
<protein>
    <submittedName>
        <fullName evidence="2">Uncharacterized protein</fullName>
    </submittedName>
</protein>
<feature type="region of interest" description="Disordered" evidence="1">
    <location>
        <begin position="182"/>
        <end position="211"/>
    </location>
</feature>
<feature type="compositionally biased region" description="Pro residues" evidence="1">
    <location>
        <begin position="94"/>
        <end position="107"/>
    </location>
</feature>
<name>A0A8K0QXH6_9PLEO</name>